<feature type="compositionally biased region" description="Basic and acidic residues" evidence="1">
    <location>
        <begin position="330"/>
        <end position="340"/>
    </location>
</feature>
<feature type="compositionally biased region" description="Acidic residues" evidence="1">
    <location>
        <begin position="341"/>
        <end position="351"/>
    </location>
</feature>
<organism evidence="2">
    <name type="scientific">Anopheles atroparvus</name>
    <name type="common">European mosquito</name>
    <dbReference type="NCBI Taxonomy" id="41427"/>
    <lineage>
        <taxon>Eukaryota</taxon>
        <taxon>Metazoa</taxon>
        <taxon>Ecdysozoa</taxon>
        <taxon>Arthropoda</taxon>
        <taxon>Hexapoda</taxon>
        <taxon>Insecta</taxon>
        <taxon>Pterygota</taxon>
        <taxon>Neoptera</taxon>
        <taxon>Endopterygota</taxon>
        <taxon>Diptera</taxon>
        <taxon>Nematocera</taxon>
        <taxon>Culicoidea</taxon>
        <taxon>Culicidae</taxon>
        <taxon>Anophelinae</taxon>
        <taxon>Anopheles</taxon>
    </lineage>
</organism>
<name>A0A182IPX9_ANOAO</name>
<evidence type="ECO:0000256" key="1">
    <source>
        <dbReference type="SAM" id="MobiDB-lite"/>
    </source>
</evidence>
<accession>A0A182IPX9</accession>
<protein>
    <submittedName>
        <fullName evidence="2">Uncharacterized protein</fullName>
    </submittedName>
</protein>
<dbReference type="VEuPathDB" id="VectorBase:AATE003225"/>
<sequence length="359" mass="40866">MTAVMRRFTRSPPIEVERDHRTVQRKTGKVFAKVCLTVRLQPGPCRSAVQHLAKRTKQLLVVATEQLIPVLLAQFRRHVHVHEERQVQRGRAVAVLLEIDHNYPVRFLVFVVEQHIVAIEVTVQDDGVDRILFEELLHQLRLIRAILVAQNVYVPPKVIAVQLLRTAVDVGKQTLGRKTEHDVVAFEKYFPILYEVERDDFFHQLLQLRRIFNAHGVRVRMVLRNNLNHAREMGHIQVEPRTSAKAFGDHVFHHKKRLDHWAVFGKVPNGAKSRGRAEGRMQQALAGGSGRNGSIPTIEGSATKLPSEFSIFAGVYIAHLAANWRERPAVYGDSHPRADPSEDDVDGDSDENIDRKLDS</sequence>
<dbReference type="EnsemblMetazoa" id="AATE003225-RA">
    <property type="protein sequence ID" value="AATE003225-PA.1"/>
    <property type="gene ID" value="AATE003225"/>
</dbReference>
<evidence type="ECO:0000313" key="2">
    <source>
        <dbReference type="EnsemblMetazoa" id="AATE003225-PA.1"/>
    </source>
</evidence>
<reference evidence="2" key="1">
    <citation type="submission" date="2022-08" db="UniProtKB">
        <authorList>
            <consortium name="EnsemblMetazoa"/>
        </authorList>
    </citation>
    <scope>IDENTIFICATION</scope>
    <source>
        <strain evidence="2">EBRO</strain>
    </source>
</reference>
<dbReference type="AlphaFoldDB" id="A0A182IPX9"/>
<feature type="region of interest" description="Disordered" evidence="1">
    <location>
        <begin position="271"/>
        <end position="295"/>
    </location>
</feature>
<proteinExistence type="predicted"/>
<feature type="region of interest" description="Disordered" evidence="1">
    <location>
        <begin position="330"/>
        <end position="359"/>
    </location>
</feature>